<evidence type="ECO:0000313" key="1">
    <source>
        <dbReference type="EMBL" id="QNE18301.1"/>
    </source>
</evidence>
<evidence type="ECO:0000313" key="2">
    <source>
        <dbReference type="Proteomes" id="UP000515563"/>
    </source>
</evidence>
<gene>
    <name evidence="1" type="ORF">F1D05_10860</name>
</gene>
<protein>
    <recommendedName>
        <fullName evidence="3">FxLD family lantipeptide</fullName>
    </recommendedName>
</protein>
<accession>A0A7G6WWD6</accession>
<name>A0A7G6WWD6_9ACTN</name>
<dbReference type="EMBL" id="CP043661">
    <property type="protein sequence ID" value="QNE18301.1"/>
    <property type="molecule type" value="Genomic_DNA"/>
</dbReference>
<dbReference type="AlphaFoldDB" id="A0A7G6WWD6"/>
<organism evidence="1 2">
    <name type="scientific">Kribbella qitaiheensis</name>
    <dbReference type="NCBI Taxonomy" id="1544730"/>
    <lineage>
        <taxon>Bacteria</taxon>
        <taxon>Bacillati</taxon>
        <taxon>Actinomycetota</taxon>
        <taxon>Actinomycetes</taxon>
        <taxon>Propionibacteriales</taxon>
        <taxon>Kribbellaceae</taxon>
        <taxon>Kribbella</taxon>
    </lineage>
</organism>
<reference evidence="1 2" key="2">
    <citation type="journal article" date="2020" name="Microbiol. Resour. Announc.">
        <title>Antarctic desert soil bacteria exhibit high novel natural product potential, evaluated through long-read genome sequencing and comparative genomics.</title>
        <authorList>
            <person name="Benaud N."/>
            <person name="Edwards R.J."/>
            <person name="Amos T.G."/>
            <person name="D'Agostino P.M."/>
            <person name="Gutierrez-Chavez C."/>
            <person name="Montgomery K."/>
            <person name="Nicetic I."/>
            <person name="Ferrari B.C."/>
        </authorList>
    </citation>
    <scope>NUCLEOTIDE SEQUENCE [LARGE SCALE GENOMIC DNA]</scope>
    <source>
        <strain evidence="1 2">SPB151</strain>
    </source>
</reference>
<reference evidence="2" key="1">
    <citation type="submission" date="2019-09" db="EMBL/GenBank/DDBJ databases">
        <title>Antimicrobial potential of Antarctic Bacteria.</title>
        <authorList>
            <person name="Benaud N."/>
            <person name="Edwards R.J."/>
            <person name="Ferrari B.C."/>
        </authorList>
    </citation>
    <scope>NUCLEOTIDE SEQUENCE [LARGE SCALE GENOMIC DNA]</scope>
    <source>
        <strain evidence="2">SPB151</strain>
    </source>
</reference>
<dbReference type="RefSeq" id="WP_185447341.1">
    <property type="nucleotide sequence ID" value="NZ_CP043661.1"/>
</dbReference>
<sequence length="62" mass="6713">MTEPTTVLDRTETNLDRLTADLFDLDIRTLQVPMACTNNTNDGCSASCPSVGCSATCRNCRV</sequence>
<dbReference type="KEGG" id="kqi:F1D05_10860"/>
<dbReference type="Proteomes" id="UP000515563">
    <property type="component" value="Chromosome"/>
</dbReference>
<keyword evidence="2" id="KW-1185">Reference proteome</keyword>
<evidence type="ECO:0008006" key="3">
    <source>
        <dbReference type="Google" id="ProtNLM"/>
    </source>
</evidence>
<proteinExistence type="predicted"/>